<dbReference type="HOGENOM" id="CLU_2704636_0_0_1"/>
<dbReference type="VEuPathDB" id="FungiDB:CPSG_04984"/>
<reference evidence="2" key="1">
    <citation type="journal article" date="2010" name="Genome Res.">
        <title>Population genomic sequencing of Coccidioides fungi reveals recent hybridization and transposon control.</title>
        <authorList>
            <person name="Neafsey D.E."/>
            <person name="Barker B.M."/>
            <person name="Sharpton T.J."/>
            <person name="Stajich J.E."/>
            <person name="Park D.J."/>
            <person name="Whiston E."/>
            <person name="Hung C.-Y."/>
            <person name="McMahan C."/>
            <person name="White J."/>
            <person name="Sykes S."/>
            <person name="Heiman D."/>
            <person name="Young S."/>
            <person name="Zeng Q."/>
            <person name="Abouelleil A."/>
            <person name="Aftuck L."/>
            <person name="Bessette D."/>
            <person name="Brown A."/>
            <person name="FitzGerald M."/>
            <person name="Lui A."/>
            <person name="Macdonald J.P."/>
            <person name="Priest M."/>
            <person name="Orbach M.J."/>
            <person name="Galgiani J.N."/>
            <person name="Kirkland T.N."/>
            <person name="Cole G.T."/>
            <person name="Birren B.W."/>
            <person name="Henn M.R."/>
            <person name="Taylor J.W."/>
            <person name="Rounsley S.D."/>
        </authorList>
    </citation>
    <scope>NUCLEOTIDE SEQUENCE [LARGE SCALE GENOMIC DNA]</scope>
    <source>
        <strain evidence="2">RMSCC 757 / Silveira</strain>
    </source>
</reference>
<sequence>MGTDQGTAVNALRIMWMFISARFRRQLPSGGISKVRTIIRSKPKVQLLATERGAWFLEKRGSTWPIPVRLYRT</sequence>
<protein>
    <submittedName>
        <fullName evidence="1">Predicted protein</fullName>
    </submittedName>
</protein>
<evidence type="ECO:0000313" key="1">
    <source>
        <dbReference type="EMBL" id="EFW18298.1"/>
    </source>
</evidence>
<reference evidence="2" key="2">
    <citation type="submission" date="2010-03" db="EMBL/GenBank/DDBJ databases">
        <title>The genome sequence of Coccidioides posadasii strain Silveira.</title>
        <authorList>
            <consortium name="The Broad Institute Genome Sequencing Center for Infectious Disease"/>
            <person name="Neafsey D."/>
            <person name="Orbach M."/>
            <person name="Henn M.R."/>
            <person name="Cole G.T."/>
            <person name="Galgiani J."/>
            <person name="Gardner M.J."/>
            <person name="Kirkland T.N."/>
            <person name="Taylor J.W."/>
            <person name="Young S.K."/>
            <person name="Zeng Q."/>
            <person name="Koehrsen M."/>
            <person name="Alvarado L."/>
            <person name="Berlin A."/>
            <person name="Borenstein D."/>
            <person name="Chapman S.B."/>
            <person name="Chen Z."/>
            <person name="Engels R."/>
            <person name="Freedman E."/>
            <person name="Gellesch M."/>
            <person name="Goldberg J."/>
            <person name="Griggs A."/>
            <person name="Gujja S."/>
            <person name="Heilman E."/>
            <person name="Heiman D."/>
            <person name="Howarth C."/>
            <person name="Jen D."/>
            <person name="Larson L."/>
            <person name="Mehta T."/>
            <person name="Neiman D."/>
            <person name="Park D."/>
            <person name="Pearson M."/>
            <person name="Richards J."/>
            <person name="Roberts A."/>
            <person name="Saif S."/>
            <person name="Shea T."/>
            <person name="Shenoy N."/>
            <person name="Sisk P."/>
            <person name="Stolte C."/>
            <person name="Sykes S."/>
            <person name="Walk T."/>
            <person name="White J."/>
            <person name="Yandava C."/>
            <person name="Haas B."/>
            <person name="Nusbaum C."/>
            <person name="Birren B."/>
        </authorList>
    </citation>
    <scope>NUCLEOTIDE SEQUENCE [LARGE SCALE GENOMIC DNA]</scope>
    <source>
        <strain evidence="2">RMSCC 757 / Silveira</strain>
    </source>
</reference>
<keyword evidence="2" id="KW-1185">Reference proteome</keyword>
<name>E9D5V4_COCPS</name>
<proteinExistence type="predicted"/>
<evidence type="ECO:0000313" key="2">
    <source>
        <dbReference type="Proteomes" id="UP000002497"/>
    </source>
</evidence>
<accession>E9D5V4</accession>
<gene>
    <name evidence="1" type="ORF">CPSG_04984</name>
</gene>
<organism evidence="2">
    <name type="scientific">Coccidioides posadasii (strain RMSCC 757 / Silveira)</name>
    <name type="common">Valley fever fungus</name>
    <dbReference type="NCBI Taxonomy" id="443226"/>
    <lineage>
        <taxon>Eukaryota</taxon>
        <taxon>Fungi</taxon>
        <taxon>Dikarya</taxon>
        <taxon>Ascomycota</taxon>
        <taxon>Pezizomycotina</taxon>
        <taxon>Eurotiomycetes</taxon>
        <taxon>Eurotiomycetidae</taxon>
        <taxon>Onygenales</taxon>
        <taxon>Onygenaceae</taxon>
        <taxon>Coccidioides</taxon>
    </lineage>
</organism>
<dbReference type="Proteomes" id="UP000002497">
    <property type="component" value="Unassembled WGS sequence"/>
</dbReference>
<dbReference type="EMBL" id="GL636492">
    <property type="protein sequence ID" value="EFW18298.1"/>
    <property type="molecule type" value="Genomic_DNA"/>
</dbReference>
<dbReference type="AlphaFoldDB" id="E9D5V4"/>